<evidence type="ECO:0000256" key="1">
    <source>
        <dbReference type="ARBA" id="ARBA00012513"/>
    </source>
</evidence>
<feature type="domain" description="Protein kinase" evidence="9">
    <location>
        <begin position="1"/>
        <end position="238"/>
    </location>
</feature>
<evidence type="ECO:0000256" key="7">
    <source>
        <dbReference type="ARBA" id="ARBA00047899"/>
    </source>
</evidence>
<keyword evidence="3" id="KW-0808">Transferase</keyword>
<evidence type="ECO:0000256" key="6">
    <source>
        <dbReference type="ARBA" id="ARBA00022840"/>
    </source>
</evidence>
<reference evidence="10 11" key="2">
    <citation type="journal article" date="2017" name="Genome Biol.">
        <title>New reference genome sequences of hot pepper reveal the massive evolution of plant disease-resistance genes by retroduplication.</title>
        <authorList>
            <person name="Kim S."/>
            <person name="Park J."/>
            <person name="Yeom S.I."/>
            <person name="Kim Y.M."/>
            <person name="Seo E."/>
            <person name="Kim K.T."/>
            <person name="Kim M.S."/>
            <person name="Lee J.M."/>
            <person name="Cheong K."/>
            <person name="Shin H.S."/>
            <person name="Kim S.B."/>
            <person name="Han K."/>
            <person name="Lee J."/>
            <person name="Park M."/>
            <person name="Lee H.A."/>
            <person name="Lee H.Y."/>
            <person name="Lee Y."/>
            <person name="Oh S."/>
            <person name="Lee J.H."/>
            <person name="Choi E."/>
            <person name="Choi E."/>
            <person name="Lee S.E."/>
            <person name="Jeon J."/>
            <person name="Kim H."/>
            <person name="Choi G."/>
            <person name="Song H."/>
            <person name="Lee J."/>
            <person name="Lee S.C."/>
            <person name="Kwon J.K."/>
            <person name="Lee H.Y."/>
            <person name="Koo N."/>
            <person name="Hong Y."/>
            <person name="Kim R.W."/>
            <person name="Kang W.H."/>
            <person name="Huh J.H."/>
            <person name="Kang B.C."/>
            <person name="Yang T.J."/>
            <person name="Lee Y.H."/>
            <person name="Bennetzen J.L."/>
            <person name="Choi D."/>
        </authorList>
    </citation>
    <scope>NUCLEOTIDE SEQUENCE [LARGE SCALE GENOMIC DNA]</scope>
    <source>
        <strain evidence="11">cv. CM334</strain>
    </source>
</reference>
<keyword evidence="6" id="KW-0067">ATP-binding</keyword>
<dbReference type="SMR" id="A0A2G2ZGY7"/>
<proteinExistence type="predicted"/>
<keyword evidence="11" id="KW-1185">Reference proteome</keyword>
<dbReference type="EMBL" id="AYRZ02000005">
    <property type="protein sequence ID" value="PHT81256.1"/>
    <property type="molecule type" value="Genomic_DNA"/>
</dbReference>
<dbReference type="InterPro" id="IPR000719">
    <property type="entry name" value="Prot_kinase_dom"/>
</dbReference>
<dbReference type="Gramene" id="PHT81256">
    <property type="protein sequence ID" value="PHT81256"/>
    <property type="gene ID" value="T459_14271"/>
</dbReference>
<evidence type="ECO:0000256" key="3">
    <source>
        <dbReference type="ARBA" id="ARBA00022679"/>
    </source>
</evidence>
<gene>
    <name evidence="10" type="ORF">T459_14271</name>
</gene>
<dbReference type="EC" id="2.7.11.1" evidence="1"/>
<evidence type="ECO:0000313" key="11">
    <source>
        <dbReference type="Proteomes" id="UP000222542"/>
    </source>
</evidence>
<comment type="catalytic activity">
    <reaction evidence="8">
        <text>L-seryl-[protein] + ATP = O-phospho-L-seryl-[protein] + ADP + H(+)</text>
        <dbReference type="Rhea" id="RHEA:17989"/>
        <dbReference type="Rhea" id="RHEA-COMP:9863"/>
        <dbReference type="Rhea" id="RHEA-COMP:11604"/>
        <dbReference type="ChEBI" id="CHEBI:15378"/>
        <dbReference type="ChEBI" id="CHEBI:29999"/>
        <dbReference type="ChEBI" id="CHEBI:30616"/>
        <dbReference type="ChEBI" id="CHEBI:83421"/>
        <dbReference type="ChEBI" id="CHEBI:456216"/>
        <dbReference type="EC" id="2.7.11.1"/>
    </reaction>
</comment>
<dbReference type="OMA" id="ENTHSME"/>
<sequence length="271" mass="31327">MFIFDKHLDEGHRGILDWIRRSIIIEGVGRGLLYLHKDSRLKIIDRDLKPSNILLDNNFNPKISDFVMARIFGSDQDQADTRRVVVAEFSSGYMAPEYATGRKILSGKRKRFSDKSDVFSFGVLVLKIISGRKSTISWNETSSLSLLRYVRLLLNANFQKTALTENTHSMEVMERRRFIKFRRSIHIESKHENGDQKMHAIGLLCVQEFAEDRPSISSILVILTTETTSLPAPLQPAFTERQRVCFFRMRNENRETRFTLNNISITNLTGR</sequence>
<evidence type="ECO:0000256" key="4">
    <source>
        <dbReference type="ARBA" id="ARBA00022741"/>
    </source>
</evidence>
<evidence type="ECO:0000313" key="10">
    <source>
        <dbReference type="EMBL" id="PHT81256.1"/>
    </source>
</evidence>
<comment type="caution">
    <text evidence="10">The sequence shown here is derived from an EMBL/GenBank/DDBJ whole genome shotgun (WGS) entry which is preliminary data.</text>
</comment>
<evidence type="ECO:0000256" key="8">
    <source>
        <dbReference type="ARBA" id="ARBA00048679"/>
    </source>
</evidence>
<dbReference type="GO" id="GO:0004674">
    <property type="term" value="F:protein serine/threonine kinase activity"/>
    <property type="evidence" value="ECO:0007669"/>
    <property type="project" value="UniProtKB-KW"/>
</dbReference>
<dbReference type="AlphaFoldDB" id="A0A2G2ZGY7"/>
<keyword evidence="2" id="KW-0723">Serine/threonine-protein kinase</keyword>
<evidence type="ECO:0000256" key="5">
    <source>
        <dbReference type="ARBA" id="ARBA00022777"/>
    </source>
</evidence>
<name>A0A2G2ZGY7_CAPAN</name>
<dbReference type="GO" id="GO:0005524">
    <property type="term" value="F:ATP binding"/>
    <property type="evidence" value="ECO:0007669"/>
    <property type="project" value="UniProtKB-KW"/>
</dbReference>
<keyword evidence="4" id="KW-0547">Nucleotide-binding</keyword>
<organism evidence="10 11">
    <name type="scientific">Capsicum annuum</name>
    <name type="common">Capsicum pepper</name>
    <dbReference type="NCBI Taxonomy" id="4072"/>
    <lineage>
        <taxon>Eukaryota</taxon>
        <taxon>Viridiplantae</taxon>
        <taxon>Streptophyta</taxon>
        <taxon>Embryophyta</taxon>
        <taxon>Tracheophyta</taxon>
        <taxon>Spermatophyta</taxon>
        <taxon>Magnoliopsida</taxon>
        <taxon>eudicotyledons</taxon>
        <taxon>Gunneridae</taxon>
        <taxon>Pentapetalae</taxon>
        <taxon>asterids</taxon>
        <taxon>lamiids</taxon>
        <taxon>Solanales</taxon>
        <taxon>Solanaceae</taxon>
        <taxon>Solanoideae</taxon>
        <taxon>Capsiceae</taxon>
        <taxon>Capsicum</taxon>
    </lineage>
</organism>
<protein>
    <recommendedName>
        <fullName evidence="1">non-specific serine/threonine protein kinase</fullName>
        <ecNumber evidence="1">2.7.11.1</ecNumber>
    </recommendedName>
</protein>
<evidence type="ECO:0000259" key="9">
    <source>
        <dbReference type="PROSITE" id="PS50011"/>
    </source>
</evidence>
<comment type="catalytic activity">
    <reaction evidence="7">
        <text>L-threonyl-[protein] + ATP = O-phospho-L-threonyl-[protein] + ADP + H(+)</text>
        <dbReference type="Rhea" id="RHEA:46608"/>
        <dbReference type="Rhea" id="RHEA-COMP:11060"/>
        <dbReference type="Rhea" id="RHEA-COMP:11605"/>
        <dbReference type="ChEBI" id="CHEBI:15378"/>
        <dbReference type="ChEBI" id="CHEBI:30013"/>
        <dbReference type="ChEBI" id="CHEBI:30616"/>
        <dbReference type="ChEBI" id="CHEBI:61977"/>
        <dbReference type="ChEBI" id="CHEBI:456216"/>
        <dbReference type="EC" id="2.7.11.1"/>
    </reaction>
</comment>
<dbReference type="Pfam" id="PF00069">
    <property type="entry name" value="Pkinase"/>
    <property type="match status" value="1"/>
</dbReference>
<accession>A0A2G2ZGY7</accession>
<dbReference type="PROSITE" id="PS50011">
    <property type="entry name" value="PROTEIN_KINASE_DOM"/>
    <property type="match status" value="1"/>
</dbReference>
<dbReference type="PANTHER" id="PTHR27002">
    <property type="entry name" value="RECEPTOR-LIKE SERINE/THREONINE-PROTEIN KINASE SD1-8"/>
    <property type="match status" value="1"/>
</dbReference>
<evidence type="ECO:0000256" key="2">
    <source>
        <dbReference type="ARBA" id="ARBA00022527"/>
    </source>
</evidence>
<dbReference type="InterPro" id="IPR011009">
    <property type="entry name" value="Kinase-like_dom_sf"/>
</dbReference>
<dbReference type="Gene3D" id="1.10.510.10">
    <property type="entry name" value="Transferase(Phosphotransferase) domain 1"/>
    <property type="match status" value="1"/>
</dbReference>
<dbReference type="SUPFAM" id="SSF56112">
    <property type="entry name" value="Protein kinase-like (PK-like)"/>
    <property type="match status" value="1"/>
</dbReference>
<dbReference type="PANTHER" id="PTHR27002:SF1055">
    <property type="entry name" value="RECEPTOR-LIKE SERINE_THREONINE-PROTEIN KINASE"/>
    <property type="match status" value="1"/>
</dbReference>
<dbReference type="FunFam" id="1.10.510.10:FF:001023">
    <property type="entry name" value="Os07g0541700 protein"/>
    <property type="match status" value="1"/>
</dbReference>
<dbReference type="Proteomes" id="UP000222542">
    <property type="component" value="Unassembled WGS sequence"/>
</dbReference>
<keyword evidence="5" id="KW-0418">Kinase</keyword>
<reference evidence="10 11" key="1">
    <citation type="journal article" date="2014" name="Nat. Genet.">
        <title>Genome sequence of the hot pepper provides insights into the evolution of pungency in Capsicum species.</title>
        <authorList>
            <person name="Kim S."/>
            <person name="Park M."/>
            <person name="Yeom S.I."/>
            <person name="Kim Y.M."/>
            <person name="Lee J.M."/>
            <person name="Lee H.A."/>
            <person name="Seo E."/>
            <person name="Choi J."/>
            <person name="Cheong K."/>
            <person name="Kim K.T."/>
            <person name="Jung K."/>
            <person name="Lee G.W."/>
            <person name="Oh S.K."/>
            <person name="Bae C."/>
            <person name="Kim S.B."/>
            <person name="Lee H.Y."/>
            <person name="Kim S.Y."/>
            <person name="Kim M.S."/>
            <person name="Kang B.C."/>
            <person name="Jo Y.D."/>
            <person name="Yang H.B."/>
            <person name="Jeong H.J."/>
            <person name="Kang W.H."/>
            <person name="Kwon J.K."/>
            <person name="Shin C."/>
            <person name="Lim J.Y."/>
            <person name="Park J.H."/>
            <person name="Huh J.H."/>
            <person name="Kim J.S."/>
            <person name="Kim B.D."/>
            <person name="Cohen O."/>
            <person name="Paran I."/>
            <person name="Suh M.C."/>
            <person name="Lee S.B."/>
            <person name="Kim Y.K."/>
            <person name="Shin Y."/>
            <person name="Noh S.J."/>
            <person name="Park J."/>
            <person name="Seo Y.S."/>
            <person name="Kwon S.Y."/>
            <person name="Kim H.A."/>
            <person name="Park J.M."/>
            <person name="Kim H.J."/>
            <person name="Choi S.B."/>
            <person name="Bosland P.W."/>
            <person name="Reeves G."/>
            <person name="Jo S.H."/>
            <person name="Lee B.W."/>
            <person name="Cho H.T."/>
            <person name="Choi H.S."/>
            <person name="Lee M.S."/>
            <person name="Yu Y."/>
            <person name="Do Choi Y."/>
            <person name="Park B.S."/>
            <person name="van Deynze A."/>
            <person name="Ashrafi H."/>
            <person name="Hill T."/>
            <person name="Kim W.T."/>
            <person name="Pai H.S."/>
            <person name="Ahn H.K."/>
            <person name="Yeam I."/>
            <person name="Giovannoni J.J."/>
            <person name="Rose J.K."/>
            <person name="Sorensen I."/>
            <person name="Lee S.J."/>
            <person name="Kim R.W."/>
            <person name="Choi I.Y."/>
            <person name="Choi B.S."/>
            <person name="Lim J.S."/>
            <person name="Lee Y.H."/>
            <person name="Choi D."/>
        </authorList>
    </citation>
    <scope>NUCLEOTIDE SEQUENCE [LARGE SCALE GENOMIC DNA]</scope>
    <source>
        <strain evidence="11">cv. CM334</strain>
    </source>
</reference>